<dbReference type="PRINTS" id="PR00411">
    <property type="entry name" value="PNDRDTASEI"/>
</dbReference>
<dbReference type="PANTHER" id="PTHR43400:SF7">
    <property type="entry name" value="FAD-DEPENDENT OXIDOREDUCTASE 2 FAD BINDING DOMAIN-CONTAINING PROTEIN"/>
    <property type="match status" value="1"/>
</dbReference>
<keyword evidence="3" id="KW-0274">FAD</keyword>
<evidence type="ECO:0000256" key="2">
    <source>
        <dbReference type="ARBA" id="ARBA00022630"/>
    </source>
</evidence>
<dbReference type="PANTHER" id="PTHR43400">
    <property type="entry name" value="FUMARATE REDUCTASE"/>
    <property type="match status" value="1"/>
</dbReference>
<dbReference type="AlphaFoldDB" id="A0A1Y5TQB0"/>
<organism evidence="6 7">
    <name type="scientific">Oceanibacterium hippocampi</name>
    <dbReference type="NCBI Taxonomy" id="745714"/>
    <lineage>
        <taxon>Bacteria</taxon>
        <taxon>Pseudomonadati</taxon>
        <taxon>Pseudomonadota</taxon>
        <taxon>Alphaproteobacteria</taxon>
        <taxon>Sneathiellales</taxon>
        <taxon>Sneathiellaceae</taxon>
        <taxon>Oceanibacterium</taxon>
    </lineage>
</organism>
<dbReference type="GO" id="GO:0016491">
    <property type="term" value="F:oxidoreductase activity"/>
    <property type="evidence" value="ECO:0007669"/>
    <property type="project" value="UniProtKB-KW"/>
</dbReference>
<dbReference type="InParanoid" id="A0A1Y5TQB0"/>
<dbReference type="SUPFAM" id="SSF51905">
    <property type="entry name" value="FAD/NAD(P)-binding domain"/>
    <property type="match status" value="1"/>
</dbReference>
<evidence type="ECO:0000313" key="6">
    <source>
        <dbReference type="EMBL" id="SLN65691.1"/>
    </source>
</evidence>
<dbReference type="RefSeq" id="WP_085884323.1">
    <property type="nucleotide sequence ID" value="NZ_FWFR01000002.1"/>
</dbReference>
<name>A0A1Y5TQB0_9PROT</name>
<comment type="cofactor">
    <cofactor evidence="1">
        <name>FAD</name>
        <dbReference type="ChEBI" id="CHEBI:57692"/>
    </cofactor>
</comment>
<evidence type="ECO:0000256" key="4">
    <source>
        <dbReference type="ARBA" id="ARBA00023002"/>
    </source>
</evidence>
<dbReference type="OrthoDB" id="3178130at2"/>
<dbReference type="EMBL" id="FWFR01000002">
    <property type="protein sequence ID" value="SLN65691.1"/>
    <property type="molecule type" value="Genomic_DNA"/>
</dbReference>
<keyword evidence="2" id="KW-0285">Flavoprotein</keyword>
<dbReference type="Pfam" id="PF00890">
    <property type="entry name" value="FAD_binding_2"/>
    <property type="match status" value="1"/>
</dbReference>
<dbReference type="SUPFAM" id="SSF56425">
    <property type="entry name" value="Succinate dehydrogenase/fumarate reductase flavoprotein, catalytic domain"/>
    <property type="match status" value="1"/>
</dbReference>
<evidence type="ECO:0000256" key="3">
    <source>
        <dbReference type="ARBA" id="ARBA00022827"/>
    </source>
</evidence>
<dbReference type="InterPro" id="IPR036188">
    <property type="entry name" value="FAD/NAD-bd_sf"/>
</dbReference>
<evidence type="ECO:0000259" key="5">
    <source>
        <dbReference type="Pfam" id="PF00890"/>
    </source>
</evidence>
<reference evidence="6 7" key="1">
    <citation type="submission" date="2017-03" db="EMBL/GenBank/DDBJ databases">
        <authorList>
            <person name="Afonso C.L."/>
            <person name="Miller P.J."/>
            <person name="Scott M.A."/>
            <person name="Spackman E."/>
            <person name="Goraichik I."/>
            <person name="Dimitrov K.M."/>
            <person name="Suarez D.L."/>
            <person name="Swayne D.E."/>
        </authorList>
    </citation>
    <scope>NUCLEOTIDE SEQUENCE [LARGE SCALE GENOMIC DNA]</scope>
    <source>
        <strain evidence="6 7">CECT 7691</strain>
    </source>
</reference>
<keyword evidence="7" id="KW-1185">Reference proteome</keyword>
<evidence type="ECO:0000256" key="1">
    <source>
        <dbReference type="ARBA" id="ARBA00001974"/>
    </source>
</evidence>
<dbReference type="InterPro" id="IPR050315">
    <property type="entry name" value="FAD-oxidoreductase_2"/>
</dbReference>
<keyword evidence="4 6" id="KW-0560">Oxidoreductase</keyword>
<gene>
    <name evidence="6" type="primary">ifcA_2</name>
    <name evidence="6" type="ORF">OCH7691_03011</name>
</gene>
<dbReference type="InterPro" id="IPR003953">
    <property type="entry name" value="FAD-dep_OxRdtase_2_FAD-bd"/>
</dbReference>
<dbReference type="Gene3D" id="3.50.50.60">
    <property type="entry name" value="FAD/NAD(P)-binding domain"/>
    <property type="match status" value="1"/>
</dbReference>
<dbReference type="EC" id="1.3.5.4" evidence="6"/>
<protein>
    <submittedName>
        <fullName evidence="6">Fumarate reductase flavoprotein subunit</fullName>
        <ecNumber evidence="6">1.3.5.4</ecNumber>
    </submittedName>
</protein>
<proteinExistence type="predicted"/>
<dbReference type="Proteomes" id="UP000193200">
    <property type="component" value="Unassembled WGS sequence"/>
</dbReference>
<sequence>MIRTPAERYDLTVETLIVGAGACGMTAALAAAEAGQEVLVLERDAVPSGSTALSAGLIPAPATHFQKAAGIRDSAALFAADIQRKAAGENDPELVAGLAEAAGPSIEWLHETFGLEFSLVHDFDYPGHSRRRMHGLPGRTGQELVDGLRNAAQSRGIDIVCSAPVTGLHVDAGRRVHGVEITRPDGTVEAIGCGRLILACNGFGGNAGMVRRHLPAIADALYFGHAGNQGDAMLWGEQIGARIRYPGAFQGHGNVAHPHGILITWAVITQGGCQVNIEGHRFWNEALGYSEAACAVLAQPEGRAFAIFDERIAGIARQFADFRDAEGQGAVHRADSPADLAARLHLPADALAETMRTFEAGKRGDGPDPFGRRLAGVAQLAAPYCAVQVTGALFHTQGGLETNVAGRVRAAEGTFLPNLWAAGGAACGVSGSGDAGYLSGNGLLSAIVMGRLAGADALTE</sequence>
<feature type="domain" description="FAD-dependent oxidoreductase 2 FAD-binding" evidence="5">
    <location>
        <begin position="15"/>
        <end position="431"/>
    </location>
</feature>
<dbReference type="InterPro" id="IPR027477">
    <property type="entry name" value="Succ_DH/fumarate_Rdtase_cat_sf"/>
</dbReference>
<dbReference type="Gene3D" id="3.90.700.10">
    <property type="entry name" value="Succinate dehydrogenase/fumarate reductase flavoprotein, catalytic domain"/>
    <property type="match status" value="1"/>
</dbReference>
<accession>A0A1Y5TQB0</accession>
<evidence type="ECO:0000313" key="7">
    <source>
        <dbReference type="Proteomes" id="UP000193200"/>
    </source>
</evidence>